<dbReference type="GO" id="GO:0003677">
    <property type="term" value="F:DNA binding"/>
    <property type="evidence" value="ECO:0007669"/>
    <property type="project" value="UniProtKB-KW"/>
</dbReference>
<dbReference type="PRINTS" id="PR00037">
    <property type="entry name" value="HTHLACR"/>
</dbReference>
<name>A0A1G7J8Q9_THETY</name>
<dbReference type="PROSITE" id="PS00894">
    <property type="entry name" value="HTH_DEOR_1"/>
    <property type="match status" value="1"/>
</dbReference>
<keyword evidence="2" id="KW-0238">DNA-binding</keyword>
<dbReference type="EMBL" id="FNBS01000006">
    <property type="protein sequence ID" value="SDF21310.1"/>
    <property type="molecule type" value="Genomic_DNA"/>
</dbReference>
<dbReference type="SMART" id="SM01134">
    <property type="entry name" value="DeoRC"/>
    <property type="match status" value="1"/>
</dbReference>
<dbReference type="Pfam" id="PF00455">
    <property type="entry name" value="DeoRC"/>
    <property type="match status" value="1"/>
</dbReference>
<dbReference type="InterPro" id="IPR036388">
    <property type="entry name" value="WH-like_DNA-bd_sf"/>
</dbReference>
<dbReference type="AlphaFoldDB" id="A0A1G7J8Q9"/>
<dbReference type="InterPro" id="IPR036390">
    <property type="entry name" value="WH_DNA-bd_sf"/>
</dbReference>
<evidence type="ECO:0000256" key="3">
    <source>
        <dbReference type="ARBA" id="ARBA00023163"/>
    </source>
</evidence>
<evidence type="ECO:0000259" key="4">
    <source>
        <dbReference type="PROSITE" id="PS51000"/>
    </source>
</evidence>
<dbReference type="InterPro" id="IPR014036">
    <property type="entry name" value="DeoR-like_C"/>
</dbReference>
<dbReference type="Proteomes" id="UP000183404">
    <property type="component" value="Unassembled WGS sequence"/>
</dbReference>
<dbReference type="PANTHER" id="PTHR30363">
    <property type="entry name" value="HTH-TYPE TRANSCRIPTIONAL REGULATOR SRLR-RELATED"/>
    <property type="match status" value="1"/>
</dbReference>
<evidence type="ECO:0000313" key="6">
    <source>
        <dbReference type="Proteomes" id="UP000183404"/>
    </source>
</evidence>
<evidence type="ECO:0000256" key="1">
    <source>
        <dbReference type="ARBA" id="ARBA00023015"/>
    </source>
</evidence>
<dbReference type="InterPro" id="IPR001034">
    <property type="entry name" value="DeoR_HTH"/>
</dbReference>
<dbReference type="Gene3D" id="1.10.10.10">
    <property type="entry name" value="Winged helix-like DNA-binding domain superfamily/Winged helix DNA-binding domain"/>
    <property type="match status" value="1"/>
</dbReference>
<organism evidence="5 6">
    <name type="scientific">Thermoanaerobacter thermohydrosulfuricus</name>
    <name type="common">Clostridium thermohydrosulfuricum</name>
    <dbReference type="NCBI Taxonomy" id="1516"/>
    <lineage>
        <taxon>Bacteria</taxon>
        <taxon>Bacillati</taxon>
        <taxon>Bacillota</taxon>
        <taxon>Clostridia</taxon>
        <taxon>Thermoanaerobacterales</taxon>
        <taxon>Thermoanaerobacteraceae</taxon>
        <taxon>Thermoanaerobacter</taxon>
    </lineage>
</organism>
<dbReference type="PANTHER" id="PTHR30363:SF44">
    <property type="entry name" value="AGA OPERON TRANSCRIPTIONAL REPRESSOR-RELATED"/>
    <property type="match status" value="1"/>
</dbReference>
<proteinExistence type="predicted"/>
<dbReference type="RefSeq" id="WP_074592103.1">
    <property type="nucleotide sequence ID" value="NZ_FNBS01000006.1"/>
</dbReference>
<evidence type="ECO:0000313" key="5">
    <source>
        <dbReference type="EMBL" id="SDF21310.1"/>
    </source>
</evidence>
<dbReference type="InterPro" id="IPR018356">
    <property type="entry name" value="Tscrpt_reg_HTH_DeoR_CS"/>
</dbReference>
<feature type="domain" description="HTH deoR-type" evidence="4">
    <location>
        <begin position="3"/>
        <end position="58"/>
    </location>
</feature>
<evidence type="ECO:0000256" key="2">
    <source>
        <dbReference type="ARBA" id="ARBA00023125"/>
    </source>
</evidence>
<gene>
    <name evidence="5" type="ORF">SAMN04244560_00414</name>
</gene>
<keyword evidence="1" id="KW-0805">Transcription regulation</keyword>
<accession>A0A1G7J8Q9</accession>
<dbReference type="InterPro" id="IPR037171">
    <property type="entry name" value="NagB/RpiA_transferase-like"/>
</dbReference>
<dbReference type="Gene3D" id="3.40.50.1360">
    <property type="match status" value="1"/>
</dbReference>
<keyword evidence="3" id="KW-0804">Transcription</keyword>
<sequence length="251" mass="27960">MLVSTRRDKIKEIILKKKVVKVSELCEMFNVSDETIRRDLEELEKQGLVERNYGGAVLKENIIIPPLVKRFKEHIEEKQKIAARAVAEIREGNVIFLDAGSTTYHIARAIRNFKGITVVTNALNIATELANNPDINLFITGGKLKPDNHSMVGFETLNCIGKYNIDILFLGTGGISLEKGLTTSDIFEAEAKKAMIKSASRVIVVADSSKFGKVAMVSFATFEDVEKIITSGEENKEIIEELKNYVKIEVV</sequence>
<dbReference type="SUPFAM" id="SSF100950">
    <property type="entry name" value="NagB/RpiA/CoA transferase-like"/>
    <property type="match status" value="1"/>
</dbReference>
<dbReference type="GO" id="GO:0003700">
    <property type="term" value="F:DNA-binding transcription factor activity"/>
    <property type="evidence" value="ECO:0007669"/>
    <property type="project" value="InterPro"/>
</dbReference>
<reference evidence="5 6" key="1">
    <citation type="submission" date="2016-10" db="EMBL/GenBank/DDBJ databases">
        <authorList>
            <person name="de Groot N.N."/>
        </authorList>
    </citation>
    <scope>NUCLEOTIDE SEQUENCE [LARGE SCALE GENOMIC DNA]</scope>
    <source>
        <strain evidence="5 6">DSM 569</strain>
    </source>
</reference>
<dbReference type="InterPro" id="IPR050313">
    <property type="entry name" value="Carb_Metab_HTH_regulators"/>
</dbReference>
<dbReference type="Pfam" id="PF08220">
    <property type="entry name" value="HTH_DeoR"/>
    <property type="match status" value="1"/>
</dbReference>
<dbReference type="SUPFAM" id="SSF46785">
    <property type="entry name" value="Winged helix' DNA-binding domain"/>
    <property type="match status" value="1"/>
</dbReference>
<protein>
    <submittedName>
        <fullName evidence="5">Transcriptional regulator, DeoR family</fullName>
    </submittedName>
</protein>
<dbReference type="SMART" id="SM00420">
    <property type="entry name" value="HTH_DEOR"/>
    <property type="match status" value="1"/>
</dbReference>
<dbReference type="PROSITE" id="PS51000">
    <property type="entry name" value="HTH_DEOR_2"/>
    <property type="match status" value="1"/>
</dbReference>